<evidence type="ECO:0000313" key="5">
    <source>
        <dbReference type="Proteomes" id="UP000001542"/>
    </source>
</evidence>
<dbReference type="SMR" id="A2G141"/>
<feature type="repeat" description="ANK" evidence="3">
    <location>
        <begin position="265"/>
        <end position="297"/>
    </location>
</feature>
<dbReference type="OrthoDB" id="539213at2759"/>
<reference evidence="4" key="1">
    <citation type="submission" date="2006-10" db="EMBL/GenBank/DDBJ databases">
        <authorList>
            <person name="Amadeo P."/>
            <person name="Zhao Q."/>
            <person name="Wortman J."/>
            <person name="Fraser-Liggett C."/>
            <person name="Carlton J."/>
        </authorList>
    </citation>
    <scope>NUCLEOTIDE SEQUENCE</scope>
    <source>
        <strain evidence="4">G3</strain>
    </source>
</reference>
<feature type="repeat" description="ANK" evidence="3">
    <location>
        <begin position="331"/>
        <end position="363"/>
    </location>
</feature>
<evidence type="ECO:0000256" key="1">
    <source>
        <dbReference type="ARBA" id="ARBA00022737"/>
    </source>
</evidence>
<dbReference type="PANTHER" id="PTHR24171:SF8">
    <property type="entry name" value="BRCA1-ASSOCIATED RING DOMAIN PROTEIN 1"/>
    <property type="match status" value="1"/>
</dbReference>
<evidence type="ECO:0000256" key="2">
    <source>
        <dbReference type="ARBA" id="ARBA00023043"/>
    </source>
</evidence>
<dbReference type="STRING" id="5722.A2G141"/>
<accession>A2G141</accession>
<dbReference type="Pfam" id="PF00023">
    <property type="entry name" value="Ank"/>
    <property type="match status" value="1"/>
</dbReference>
<dbReference type="PROSITE" id="PS50297">
    <property type="entry name" value="ANK_REP_REGION"/>
    <property type="match status" value="2"/>
</dbReference>
<keyword evidence="1" id="KW-0677">Repeat</keyword>
<dbReference type="SUPFAM" id="SSF48403">
    <property type="entry name" value="Ankyrin repeat"/>
    <property type="match status" value="1"/>
</dbReference>
<evidence type="ECO:0000313" key="4">
    <source>
        <dbReference type="EMBL" id="EAX89125.1"/>
    </source>
</evidence>
<reference evidence="4" key="2">
    <citation type="journal article" date="2007" name="Science">
        <title>Draft genome sequence of the sexually transmitted pathogen Trichomonas vaginalis.</title>
        <authorList>
            <person name="Carlton J.M."/>
            <person name="Hirt R.P."/>
            <person name="Silva J.C."/>
            <person name="Delcher A.L."/>
            <person name="Schatz M."/>
            <person name="Zhao Q."/>
            <person name="Wortman J.R."/>
            <person name="Bidwell S.L."/>
            <person name="Alsmark U.C.M."/>
            <person name="Besteiro S."/>
            <person name="Sicheritz-Ponten T."/>
            <person name="Noel C.J."/>
            <person name="Dacks J.B."/>
            <person name="Foster P.G."/>
            <person name="Simillion C."/>
            <person name="Van de Peer Y."/>
            <person name="Miranda-Saavedra D."/>
            <person name="Barton G.J."/>
            <person name="Westrop G.D."/>
            <person name="Mueller S."/>
            <person name="Dessi D."/>
            <person name="Fiori P.L."/>
            <person name="Ren Q."/>
            <person name="Paulsen I."/>
            <person name="Zhang H."/>
            <person name="Bastida-Corcuera F.D."/>
            <person name="Simoes-Barbosa A."/>
            <person name="Brown M.T."/>
            <person name="Hayes R.D."/>
            <person name="Mukherjee M."/>
            <person name="Okumura C.Y."/>
            <person name="Schneider R."/>
            <person name="Smith A.J."/>
            <person name="Vanacova S."/>
            <person name="Villalvazo M."/>
            <person name="Haas B.J."/>
            <person name="Pertea M."/>
            <person name="Feldblyum T.V."/>
            <person name="Utterback T.R."/>
            <person name="Shu C.L."/>
            <person name="Osoegawa K."/>
            <person name="de Jong P.J."/>
            <person name="Hrdy I."/>
            <person name="Horvathova L."/>
            <person name="Zubacova Z."/>
            <person name="Dolezal P."/>
            <person name="Malik S.B."/>
            <person name="Logsdon J.M. Jr."/>
            <person name="Henze K."/>
            <person name="Gupta A."/>
            <person name="Wang C.C."/>
            <person name="Dunne R.L."/>
            <person name="Upcroft J.A."/>
            <person name="Upcroft P."/>
            <person name="White O."/>
            <person name="Salzberg S.L."/>
            <person name="Tang P."/>
            <person name="Chiu C.-H."/>
            <person name="Lee Y.-S."/>
            <person name="Embley T.M."/>
            <person name="Coombs G.H."/>
            <person name="Mottram J.C."/>
            <person name="Tachezy J."/>
            <person name="Fraser-Liggett C.M."/>
            <person name="Johnson P.J."/>
        </authorList>
    </citation>
    <scope>NUCLEOTIDE SEQUENCE [LARGE SCALE GENOMIC DNA]</scope>
    <source>
        <strain evidence="4">G3</strain>
    </source>
</reference>
<evidence type="ECO:0000256" key="3">
    <source>
        <dbReference type="PROSITE-ProRule" id="PRU00023"/>
    </source>
</evidence>
<dbReference type="InterPro" id="IPR002110">
    <property type="entry name" value="Ankyrin_rpt"/>
</dbReference>
<dbReference type="KEGG" id="tva:4746793"/>
<dbReference type="EMBL" id="DS114232">
    <property type="protein sequence ID" value="EAX89125.1"/>
    <property type="molecule type" value="Genomic_DNA"/>
</dbReference>
<dbReference type="Pfam" id="PF12796">
    <property type="entry name" value="Ank_2"/>
    <property type="match status" value="1"/>
</dbReference>
<dbReference type="Gene3D" id="1.25.40.20">
    <property type="entry name" value="Ankyrin repeat-containing domain"/>
    <property type="match status" value="1"/>
</dbReference>
<dbReference type="AlphaFoldDB" id="A2G141"/>
<dbReference type="VEuPathDB" id="TrichDB:TVAG_008500"/>
<protein>
    <submittedName>
        <fullName evidence="4">Uncharacterized protein</fullName>
    </submittedName>
</protein>
<dbReference type="InterPro" id="IPR036770">
    <property type="entry name" value="Ankyrin_rpt-contain_sf"/>
</dbReference>
<dbReference type="eggNOG" id="KOG0504">
    <property type="taxonomic scope" value="Eukaryota"/>
</dbReference>
<dbReference type="PROSITE" id="PS50088">
    <property type="entry name" value="ANK_REPEAT"/>
    <property type="match status" value="2"/>
</dbReference>
<keyword evidence="5" id="KW-1185">Reference proteome</keyword>
<dbReference type="RefSeq" id="XP_001302055.1">
    <property type="nucleotide sequence ID" value="XM_001302054.1"/>
</dbReference>
<proteinExistence type="predicted"/>
<keyword evidence="2 3" id="KW-0040">ANK repeat</keyword>
<organism evidence="4 5">
    <name type="scientific">Trichomonas vaginalis (strain ATCC PRA-98 / G3)</name>
    <dbReference type="NCBI Taxonomy" id="412133"/>
    <lineage>
        <taxon>Eukaryota</taxon>
        <taxon>Metamonada</taxon>
        <taxon>Parabasalia</taxon>
        <taxon>Trichomonadida</taxon>
        <taxon>Trichomonadidae</taxon>
        <taxon>Trichomonas</taxon>
    </lineage>
</organism>
<dbReference type="Proteomes" id="UP000001542">
    <property type="component" value="Unassembled WGS sequence"/>
</dbReference>
<gene>
    <name evidence="4" type="ORF">TVAG_008500</name>
</gene>
<dbReference type="VEuPathDB" id="TrichDB:TVAGG3_0723730"/>
<dbReference type="SMART" id="SM00248">
    <property type="entry name" value="ANK"/>
    <property type="match status" value="4"/>
</dbReference>
<sequence>MAELSPISQELLLKEICYINKTTLKSDKTKVHIGNLLLFAPKLINIEQIDQEPLTIESGYDFSLYKILFDICNYNKVNLNESEFLSFYKFININKFSNALLNYVDNSVISQHNTAQILKILEIKFKFDKNPIKFINYLSRNTKDIRVDDILGFNFDLLCYFFENLNFDFNFIEQFVLKSKIKVFNFHITDIDEEKKAKLVKLFDFSPIIKKQNKKSQKTKKIIKKLEKPVDYTPDLFDAVYRGSLDCVLYNLQEDPKRINEKDSKGDNFLCCAAKYGHLEIVKTLIEKGIDKNSQNVNGQTALSYSSSGVDVEIEEYMLQKGCDPKICGNNGWTPLHDAAMLSTYKMVQTLLKYGANPNAVDEEGRKPVDVAIEDDIIELLQNVTN</sequence>
<dbReference type="PANTHER" id="PTHR24171">
    <property type="entry name" value="ANKYRIN REPEAT DOMAIN-CONTAINING PROTEIN 39-RELATED"/>
    <property type="match status" value="1"/>
</dbReference>
<name>A2G141_TRIV3</name>
<dbReference type="InParanoid" id="A2G141"/>